<dbReference type="GeneID" id="55013262"/>
<keyword evidence="1" id="KW-0472">Membrane</keyword>
<accession>A0A4D6DW87</accession>
<keyword evidence="1" id="KW-1133">Transmembrane helix</keyword>
<dbReference type="EMBL" id="MK673511">
    <property type="protein sequence ID" value="QBZ70564.1"/>
    <property type="molecule type" value="Genomic_DNA"/>
</dbReference>
<evidence type="ECO:0000256" key="1">
    <source>
        <dbReference type="SAM" id="Phobius"/>
    </source>
</evidence>
<protein>
    <submittedName>
        <fullName evidence="2">Uncharacterized protein</fullName>
    </submittedName>
</protein>
<name>A0A4D6DW87_9CAUD</name>
<keyword evidence="3" id="KW-1185">Reference proteome</keyword>
<reference evidence="2 3" key="1">
    <citation type="submission" date="2019-03" db="EMBL/GenBank/DDBJ databases">
        <authorList>
            <person name="Connerton I.F."/>
            <person name="El-Shibiny A."/>
            <person name="Hooton S."/>
            <person name="Mohamed A."/>
            <person name="Taha O."/>
            <person name="E-Sherif H.M."/>
            <person name="Connerton P.L."/>
        </authorList>
    </citation>
    <scope>NUCLEOTIDE SEQUENCE [LARGE SCALE GENOMIC DNA]</scope>
</reference>
<dbReference type="KEGG" id="vg:55013262"/>
<organism evidence="2 3">
    <name type="scientific">Salmonella phage ZCSE2</name>
    <dbReference type="NCBI Taxonomy" id="2562175"/>
    <lineage>
        <taxon>Viruses</taxon>
        <taxon>Duplodnaviria</taxon>
        <taxon>Heunggongvirae</taxon>
        <taxon>Uroviricota</taxon>
        <taxon>Caudoviricetes</taxon>
        <taxon>Loughboroughvirus</taxon>
        <taxon>Loughboroughvirus ZCSE2</taxon>
    </lineage>
</organism>
<dbReference type="RefSeq" id="YP_009821776.1">
    <property type="nucleotide sequence ID" value="NC_048179.1"/>
</dbReference>
<feature type="transmembrane region" description="Helical" evidence="1">
    <location>
        <begin position="21"/>
        <end position="39"/>
    </location>
</feature>
<keyword evidence="1" id="KW-0812">Transmembrane</keyword>
<dbReference type="Proteomes" id="UP000297083">
    <property type="component" value="Segment"/>
</dbReference>
<evidence type="ECO:0000313" key="3">
    <source>
        <dbReference type="Proteomes" id="UP000297083"/>
    </source>
</evidence>
<proteinExistence type="predicted"/>
<sequence>MVRKHVVEYTTENPVYAVNRSMWRIVIGIVIVSMVLSYVF</sequence>
<evidence type="ECO:0000313" key="2">
    <source>
        <dbReference type="EMBL" id="QBZ70564.1"/>
    </source>
</evidence>